<evidence type="ECO:0000259" key="3">
    <source>
        <dbReference type="PROSITE" id="PS51468"/>
    </source>
</evidence>
<dbReference type="InterPro" id="IPR036465">
    <property type="entry name" value="vWFA_dom_sf"/>
</dbReference>
<accession>A0A8S4R2F5</accession>
<dbReference type="GO" id="GO:0032991">
    <property type="term" value="C:protein-containing complex"/>
    <property type="evidence" value="ECO:0007669"/>
    <property type="project" value="UniProtKB-ARBA"/>
</dbReference>
<dbReference type="InterPro" id="IPR050934">
    <property type="entry name" value="ITIH"/>
</dbReference>
<dbReference type="PROSITE" id="PS51468">
    <property type="entry name" value="VIT"/>
    <property type="match status" value="1"/>
</dbReference>
<proteinExistence type="predicted"/>
<feature type="domain" description="VIT" evidence="3">
    <location>
        <begin position="40"/>
        <end position="169"/>
    </location>
</feature>
<feature type="signal peptide" evidence="1">
    <location>
        <begin position="1"/>
        <end position="21"/>
    </location>
</feature>
<evidence type="ECO:0000313" key="4">
    <source>
        <dbReference type="EMBL" id="CAH2229635.1"/>
    </source>
</evidence>
<evidence type="ECO:0000313" key="5">
    <source>
        <dbReference type="Proteomes" id="UP000838756"/>
    </source>
</evidence>
<organism evidence="4 5">
    <name type="scientific">Pararge aegeria aegeria</name>
    <dbReference type="NCBI Taxonomy" id="348720"/>
    <lineage>
        <taxon>Eukaryota</taxon>
        <taxon>Metazoa</taxon>
        <taxon>Ecdysozoa</taxon>
        <taxon>Arthropoda</taxon>
        <taxon>Hexapoda</taxon>
        <taxon>Insecta</taxon>
        <taxon>Pterygota</taxon>
        <taxon>Neoptera</taxon>
        <taxon>Endopterygota</taxon>
        <taxon>Lepidoptera</taxon>
        <taxon>Glossata</taxon>
        <taxon>Ditrysia</taxon>
        <taxon>Papilionoidea</taxon>
        <taxon>Nymphalidae</taxon>
        <taxon>Satyrinae</taxon>
        <taxon>Satyrini</taxon>
        <taxon>Parargina</taxon>
        <taxon>Pararge</taxon>
    </lineage>
</organism>
<dbReference type="SUPFAM" id="SSF53300">
    <property type="entry name" value="vWA-like"/>
    <property type="match status" value="1"/>
</dbReference>
<dbReference type="PANTHER" id="PTHR10338">
    <property type="entry name" value="INTER-ALPHA-TRYPSIN INHIBITOR HEAVY CHAIN FAMILY MEMBER"/>
    <property type="match status" value="1"/>
</dbReference>
<dbReference type="SMART" id="SM00609">
    <property type="entry name" value="VIT"/>
    <property type="match status" value="1"/>
</dbReference>
<dbReference type="InterPro" id="IPR002035">
    <property type="entry name" value="VWF_A"/>
</dbReference>
<evidence type="ECO:0000259" key="2">
    <source>
        <dbReference type="PROSITE" id="PS50234"/>
    </source>
</evidence>
<dbReference type="AlphaFoldDB" id="A0A8S4R2F5"/>
<dbReference type="EMBL" id="CAKXAJ010024731">
    <property type="protein sequence ID" value="CAH2229635.1"/>
    <property type="molecule type" value="Genomic_DNA"/>
</dbReference>
<dbReference type="Pfam" id="PF00092">
    <property type="entry name" value="VWA"/>
    <property type="match status" value="1"/>
</dbReference>
<sequence length="865" mass="96038">MKPRTPMIALCICVIAASAYSAALQAQKEHIMIASGRPRERRKVGSTPRPLEPIELTEMRVRSEVALRYARTSVITHVHNPDTRPQEASFHMLLPDTAFISGFTMLLAGQSYNAYVKEKGEAKLLYTQAVSQGIGAAHVATKARDSNHFIVTVNVEGNTTAVFELRYEDFLVSRNGLYSHVINLHPGALVPTMEVVVHIKESQKITKLRVPEVRTGNEMDATQTDSRELKSYILIIVNDGYFVHFLAPTSLPPLSKHVVFVLDTSGSMLGRKIEQLRKAMDTILSDLKPTDYFNLVEFSHFVKVHELKEADEPAPTHRPDWYYNTISTDNSYTLVRPALASPDNIAKAKIIVSRLDYTGGTNIYSALDAAIGIIKKGVDKENTTNSNVALKTEKKKKAELEPIIIFLTDGVPLDGETNTDRITSLITEKNAGDMRAALYTIAFGEDADRVFLRKLSLRNEGFLRHIYEAADASLQLHDFYRQVASPLLSHVQFLYPAKQIKEGSVSRNKFRSVNSGSEVAVVGQIAEDAIEITPQIFGFYGSEDGLSLKRYEVTSKVTFTHTKDEHLPLERLWAYITIKQMLDQRDAADDRFEKQNSPEKKALAIALKYAFVTPLTSLVVVKPNETNAVDVDSTDAMSIITTTPEPTSNAAQPSYDWEETDLEESENHSGLTRTIGGFGGQANLMYNMETRSSGLQDARLIVNMDSGRSSHHNMYTLSQLYNRHSVSHGIYYRPKLFVPASITTTKAPTTASNVNYHLEAFKWTSSIFNSSTGALTVLVENGTPVILQLTTDVDVMDGGEGECSNSTLTFAVGVNENAGNVFVYLTRCYAVRSITADDYKKSYCIVNNRYAGVCCPRNEVDKSSV</sequence>
<protein>
    <submittedName>
        <fullName evidence="4">Jg27451 protein</fullName>
    </submittedName>
</protein>
<dbReference type="Gene3D" id="3.40.50.410">
    <property type="entry name" value="von Willebrand factor, type A domain"/>
    <property type="match status" value="1"/>
</dbReference>
<evidence type="ECO:0000256" key="1">
    <source>
        <dbReference type="SAM" id="SignalP"/>
    </source>
</evidence>
<feature type="domain" description="VWFA" evidence="2">
    <location>
        <begin position="257"/>
        <end position="483"/>
    </location>
</feature>
<reference evidence="4" key="1">
    <citation type="submission" date="2022-03" db="EMBL/GenBank/DDBJ databases">
        <authorList>
            <person name="Lindestad O."/>
        </authorList>
    </citation>
    <scope>NUCLEOTIDE SEQUENCE</scope>
</reference>
<gene>
    <name evidence="4" type="primary">jg27451</name>
    <name evidence="4" type="ORF">PAEG_LOCUS9047</name>
</gene>
<dbReference type="OrthoDB" id="299997at2759"/>
<dbReference type="InterPro" id="IPR013694">
    <property type="entry name" value="VIT"/>
</dbReference>
<name>A0A8S4R2F5_9NEOP</name>
<keyword evidence="5" id="KW-1185">Reference proteome</keyword>
<keyword evidence="1" id="KW-0732">Signal</keyword>
<dbReference type="Pfam" id="PF08487">
    <property type="entry name" value="VIT"/>
    <property type="match status" value="1"/>
</dbReference>
<dbReference type="Proteomes" id="UP000838756">
    <property type="component" value="Unassembled WGS sequence"/>
</dbReference>
<dbReference type="PANTHER" id="PTHR10338:SF108">
    <property type="entry name" value="INTER-ALPHA-TRYPSIN INHIBITOR HEAVY CHAIN H4-LIKE PROTEIN"/>
    <property type="match status" value="1"/>
</dbReference>
<dbReference type="PROSITE" id="PS50234">
    <property type="entry name" value="VWFA"/>
    <property type="match status" value="1"/>
</dbReference>
<dbReference type="Pfam" id="PF13768">
    <property type="entry name" value="VWA_3"/>
    <property type="match status" value="1"/>
</dbReference>
<feature type="chain" id="PRO_5035820546" evidence="1">
    <location>
        <begin position="22"/>
        <end position="865"/>
    </location>
</feature>
<comment type="caution">
    <text evidence="4">The sequence shown here is derived from an EMBL/GenBank/DDBJ whole genome shotgun (WGS) entry which is preliminary data.</text>
</comment>
<dbReference type="SMART" id="SM00327">
    <property type="entry name" value="VWA"/>
    <property type="match status" value="1"/>
</dbReference>